<dbReference type="AlphaFoldDB" id="A0A844ZEZ7"/>
<gene>
    <name evidence="1" type="ORF">GRI38_13795</name>
</gene>
<evidence type="ECO:0000313" key="1">
    <source>
        <dbReference type="EMBL" id="MXO87101.1"/>
    </source>
</evidence>
<proteinExistence type="predicted"/>
<name>A0A844ZEZ7_9SPHN</name>
<organism evidence="1 2">
    <name type="scientific">Parapontixanthobacter aurantiacus</name>
    <dbReference type="NCBI Taxonomy" id="1463599"/>
    <lineage>
        <taxon>Bacteria</taxon>
        <taxon>Pseudomonadati</taxon>
        <taxon>Pseudomonadota</taxon>
        <taxon>Alphaproteobacteria</taxon>
        <taxon>Sphingomonadales</taxon>
        <taxon>Erythrobacteraceae</taxon>
        <taxon>Parapontixanthobacter</taxon>
    </lineage>
</organism>
<protein>
    <submittedName>
        <fullName evidence="1">Uncharacterized protein</fullName>
    </submittedName>
</protein>
<accession>A0A844ZEZ7</accession>
<keyword evidence="2" id="KW-1185">Reference proteome</keyword>
<comment type="caution">
    <text evidence="1">The sequence shown here is derived from an EMBL/GenBank/DDBJ whole genome shotgun (WGS) entry which is preliminary data.</text>
</comment>
<reference evidence="1 2" key="1">
    <citation type="submission" date="2019-12" db="EMBL/GenBank/DDBJ databases">
        <title>Genomic-based taxomic classification of the family Erythrobacteraceae.</title>
        <authorList>
            <person name="Xu L."/>
        </authorList>
    </citation>
    <scope>NUCLEOTIDE SEQUENCE [LARGE SCALE GENOMIC DNA]</scope>
    <source>
        <strain evidence="1 2">MCCC 1A09962</strain>
    </source>
</reference>
<dbReference type="EMBL" id="WTYW01000007">
    <property type="protein sequence ID" value="MXO87101.1"/>
    <property type="molecule type" value="Genomic_DNA"/>
</dbReference>
<dbReference type="RefSeq" id="WP_160685464.1">
    <property type="nucleotide sequence ID" value="NZ_WTYW01000007.1"/>
</dbReference>
<sequence>MNNQEIAASIAEIGKAIDFDKHDGVRHFVLKELIKAKIIEAMPETALDPYRPLPINWTAAQIAIFDNGEPAQGRKRKTIPRTKMRYGGNIKVWTRKQINFCTKAQVAWSNNFHLWDHTLANRVAEELQKEKYIDQPTVDLMAQCVEELGSSVLYAIPLLKQHGAGTRWSRSHIVMIGFNGDIPHKAAILHPEGEIVATSFGAELANGAALPANVIGQARVARSEAFASWATEIQS</sequence>
<dbReference type="OrthoDB" id="9803312at2"/>
<dbReference type="Proteomes" id="UP000433104">
    <property type="component" value="Unassembled WGS sequence"/>
</dbReference>
<evidence type="ECO:0000313" key="2">
    <source>
        <dbReference type="Proteomes" id="UP000433104"/>
    </source>
</evidence>